<dbReference type="InterPro" id="IPR052341">
    <property type="entry name" value="LOG_family_nucleotidases"/>
</dbReference>
<dbReference type="PANTHER" id="PTHR43393:SF3">
    <property type="entry name" value="LYSINE DECARBOXYLASE-LIKE PROTEIN"/>
    <property type="match status" value="1"/>
</dbReference>
<dbReference type="Pfam" id="PF03641">
    <property type="entry name" value="Lysine_decarbox"/>
    <property type="match status" value="1"/>
</dbReference>
<evidence type="ECO:0000313" key="1">
    <source>
        <dbReference type="EMBL" id="RCG32509.1"/>
    </source>
</evidence>
<sequence>MGTSSSPADPGPGGAARRGRLVAVIGSARLEEPDPAWHQALALGAALGGRGWDVMTGGYGGLMGAAAQGAREAGAVVIGLPMRTWAALAPSPWCTELRWAEDYAGRLRHLLAADAVVALPGGVGTLGEAAMVWSAAQTEPGAARLVLLGPRWRRLREAFAADLVIGPADLRLAPVAEDVAEAVTLLDQVLAAAPAPAPGPRG</sequence>
<organism evidence="1 2">
    <name type="scientific">Sphaerisporangium album</name>
    <dbReference type="NCBI Taxonomy" id="509200"/>
    <lineage>
        <taxon>Bacteria</taxon>
        <taxon>Bacillati</taxon>
        <taxon>Actinomycetota</taxon>
        <taxon>Actinomycetes</taxon>
        <taxon>Streptosporangiales</taxon>
        <taxon>Streptosporangiaceae</taxon>
        <taxon>Sphaerisporangium</taxon>
    </lineage>
</organism>
<dbReference type="AlphaFoldDB" id="A0A367FRH4"/>
<dbReference type="RefSeq" id="WP_114027147.1">
    <property type="nucleotide sequence ID" value="NZ_QOIL01000002.1"/>
</dbReference>
<dbReference type="OrthoDB" id="9801098at2"/>
<dbReference type="EMBL" id="QOIL01000002">
    <property type="protein sequence ID" value="RCG32509.1"/>
    <property type="molecule type" value="Genomic_DNA"/>
</dbReference>
<protein>
    <recommendedName>
        <fullName evidence="3">LOG family protein</fullName>
    </recommendedName>
</protein>
<name>A0A367FRH4_9ACTN</name>
<comment type="caution">
    <text evidence="1">The sequence shown here is derived from an EMBL/GenBank/DDBJ whole genome shotgun (WGS) entry which is preliminary data.</text>
</comment>
<evidence type="ECO:0000313" key="2">
    <source>
        <dbReference type="Proteomes" id="UP000253094"/>
    </source>
</evidence>
<dbReference type="Proteomes" id="UP000253094">
    <property type="component" value="Unassembled WGS sequence"/>
</dbReference>
<proteinExistence type="predicted"/>
<dbReference type="SUPFAM" id="SSF102405">
    <property type="entry name" value="MCP/YpsA-like"/>
    <property type="match status" value="1"/>
</dbReference>
<gene>
    <name evidence="1" type="ORF">DQ384_03135</name>
</gene>
<dbReference type="PANTHER" id="PTHR43393">
    <property type="entry name" value="CYTOKININ RIBOSIDE 5'-MONOPHOSPHATE PHOSPHORIBOHYDROLASE"/>
    <property type="match status" value="1"/>
</dbReference>
<keyword evidence="2" id="KW-1185">Reference proteome</keyword>
<accession>A0A367FRH4</accession>
<dbReference type="GO" id="GO:0005829">
    <property type="term" value="C:cytosol"/>
    <property type="evidence" value="ECO:0007669"/>
    <property type="project" value="TreeGrafter"/>
</dbReference>
<dbReference type="InterPro" id="IPR031100">
    <property type="entry name" value="LOG_fam"/>
</dbReference>
<reference evidence="1 2" key="1">
    <citation type="submission" date="2018-06" db="EMBL/GenBank/DDBJ databases">
        <title>Sphaerisporangium craniellae sp. nov., isolated from a marine sponge in the South China Sea.</title>
        <authorList>
            <person name="Li L."/>
        </authorList>
    </citation>
    <scope>NUCLEOTIDE SEQUENCE [LARGE SCALE GENOMIC DNA]</scope>
    <source>
        <strain evidence="1 2">CCTCC AA 208026</strain>
    </source>
</reference>
<dbReference type="Gene3D" id="3.40.50.450">
    <property type="match status" value="1"/>
</dbReference>
<evidence type="ECO:0008006" key="3">
    <source>
        <dbReference type="Google" id="ProtNLM"/>
    </source>
</evidence>